<reference evidence="2 3" key="1">
    <citation type="submission" date="2021-06" db="EMBL/GenBank/DDBJ databases">
        <title>Halomicroarcula sp. a new haloarchaeum isolated from saline soil.</title>
        <authorList>
            <person name="Duran-Viseras A."/>
            <person name="Sanchez-Porro C."/>
            <person name="Ventosa A."/>
        </authorList>
    </citation>
    <scope>NUCLEOTIDE SEQUENCE [LARGE SCALE GENOMIC DNA]</scope>
    <source>
        <strain evidence="2 3">F13</strain>
    </source>
</reference>
<keyword evidence="3" id="KW-1185">Reference proteome</keyword>
<dbReference type="SUPFAM" id="SSF51126">
    <property type="entry name" value="Pectin lyase-like"/>
    <property type="match status" value="1"/>
</dbReference>
<accession>A0AAW4PU28</accession>
<dbReference type="RefSeq" id="WP_220619013.1">
    <property type="nucleotide sequence ID" value="NZ_RKLR01000005.1"/>
</dbReference>
<name>A0AAW4PU28_9EURY</name>
<dbReference type="InterPro" id="IPR012334">
    <property type="entry name" value="Pectin_lyas_fold"/>
</dbReference>
<dbReference type="InterPro" id="IPR011050">
    <property type="entry name" value="Pectin_lyase_fold/virulence"/>
</dbReference>
<evidence type="ECO:0008006" key="4">
    <source>
        <dbReference type="Google" id="ProtNLM"/>
    </source>
</evidence>
<organism evidence="2 3">
    <name type="scientific">Haloarcula rubra</name>
    <dbReference type="NCBI Taxonomy" id="2487747"/>
    <lineage>
        <taxon>Archaea</taxon>
        <taxon>Methanobacteriati</taxon>
        <taxon>Methanobacteriota</taxon>
        <taxon>Stenosarchaea group</taxon>
        <taxon>Halobacteria</taxon>
        <taxon>Halobacteriales</taxon>
        <taxon>Haloarculaceae</taxon>
        <taxon>Haloarcula</taxon>
    </lineage>
</organism>
<sequence length="399" mass="40359">MGYLRDTDTGISRRAVLKRGAIAAGVLGLGGLAGPAAANSTVAGGGDALQSAIDAASDGDTLTVTDSATYDPVAVDVAVTIETDADPTIAGGGANTAVSVAADGVTLDGLTVTTPDGRLGVKVERGVDDVTVVGTTVEDVGPTGRRDVAGILVGQGDHDGIEIANNTIRNLDQETTERSGFPTANGIRFHADNDGPGTVTDAVVNGNTIEGIESDLAALGIVVQHSTATVDVDDNEIRGLVAASDTDSDPSDGQGFGFTFAQGISIGISANITGQTLSTTEDTSITGNVIEDITSAEGILPEAVKIDGDGSGLTFRENQFLVAIGLNNRNGTDGGRRDPSADPEVDARNNWWGSPDGPEEATYNQAADDDGRSDVVGNVDFEPFLRQPPGNGNGTGGPN</sequence>
<feature type="region of interest" description="Disordered" evidence="1">
    <location>
        <begin position="327"/>
        <end position="399"/>
    </location>
</feature>
<evidence type="ECO:0000256" key="1">
    <source>
        <dbReference type="SAM" id="MobiDB-lite"/>
    </source>
</evidence>
<dbReference type="AlphaFoldDB" id="A0AAW4PU28"/>
<protein>
    <recommendedName>
        <fullName evidence="4">Right handed beta helix domain-containing protein</fullName>
    </recommendedName>
</protein>
<dbReference type="EMBL" id="RKLR01000005">
    <property type="protein sequence ID" value="MBX0324050.1"/>
    <property type="molecule type" value="Genomic_DNA"/>
</dbReference>
<dbReference type="InterPro" id="IPR006311">
    <property type="entry name" value="TAT_signal"/>
</dbReference>
<dbReference type="Proteomes" id="UP001430377">
    <property type="component" value="Unassembled WGS sequence"/>
</dbReference>
<dbReference type="PROSITE" id="PS51318">
    <property type="entry name" value="TAT"/>
    <property type="match status" value="1"/>
</dbReference>
<dbReference type="SMART" id="SM00710">
    <property type="entry name" value="PbH1"/>
    <property type="match status" value="5"/>
</dbReference>
<dbReference type="Gene3D" id="2.160.20.10">
    <property type="entry name" value="Single-stranded right-handed beta-helix, Pectin lyase-like"/>
    <property type="match status" value="1"/>
</dbReference>
<proteinExistence type="predicted"/>
<evidence type="ECO:0000313" key="3">
    <source>
        <dbReference type="Proteomes" id="UP001430377"/>
    </source>
</evidence>
<dbReference type="InterPro" id="IPR006626">
    <property type="entry name" value="PbH1"/>
</dbReference>
<comment type="caution">
    <text evidence="2">The sequence shown here is derived from an EMBL/GenBank/DDBJ whole genome shotgun (WGS) entry which is preliminary data.</text>
</comment>
<gene>
    <name evidence="2" type="ORF">EGH21_13515</name>
</gene>
<evidence type="ECO:0000313" key="2">
    <source>
        <dbReference type="EMBL" id="MBX0324050.1"/>
    </source>
</evidence>